<name>A0ACD4UHN9_9CAUD</name>
<reference evidence="1" key="1">
    <citation type="submission" date="2023-06" db="EMBL/GenBank/DDBJ databases">
        <authorList>
            <person name="Byrum C.A."/>
            <person name="Fullante V.A."/>
            <person name="Ghosh G."/>
            <person name="Ivey A.L."/>
            <person name="Joby C.P."/>
            <person name="Johnson E."/>
            <person name="Kamil H.A."/>
            <person name="Martinez L."/>
            <person name="Tutelo G.A."/>
            <person name="Wilson D."/>
            <person name="Ziegler A.J."/>
            <person name="Garlena R.A."/>
            <person name="Russell D.A."/>
            <person name="Jacobs-Sera D."/>
            <person name="Hatfull G.F."/>
        </authorList>
    </citation>
    <scope>NUCLEOTIDE SEQUENCE</scope>
</reference>
<evidence type="ECO:0000313" key="1">
    <source>
        <dbReference type="EMBL" id="WKW87084.1"/>
    </source>
</evidence>
<sequence length="278" mass="29021">MTDTTAPAEAQTPDEYPTLWHALAAFQRTLPSIRKGQTATVTRKDGGQGYSYDYADLTDVSEVVLPALGAVGLAWHTSLDTEDGNLVIRWELVHGPSGDSRTGTIPVGRTGQDWQGIGSAITYARRYALTAATGVAPGGDDNDGADGRAGASAGTPPRREVQQKPEYLPAGLYDLGGLTDAESVRVLFRRARVAGHLPLLVLSGENEVPLGQYLTDLGQSLADAAKQDAAAEAPNDAAPAEQSQDDADAAEAAAVAAHEAELAKAEAERDDTAEESNA</sequence>
<dbReference type="EMBL" id="OR159674">
    <property type="protein sequence ID" value="WKW87084.1"/>
    <property type="molecule type" value="Genomic_DNA"/>
</dbReference>
<proteinExistence type="predicted"/>
<organism evidence="1 2">
    <name type="scientific">Microbacterium phage Nicole72</name>
    <dbReference type="NCBI Taxonomy" id="3062838"/>
    <lineage>
        <taxon>Viruses</taxon>
        <taxon>Duplodnaviria</taxon>
        <taxon>Heunggongvirae</taxon>
        <taxon>Uroviricota</taxon>
        <taxon>Caudoviricetes</taxon>
        <taxon>Hodgkinviridae</taxon>
        <taxon>Meganvirus</taxon>
        <taxon>Meganvirus nichole72</taxon>
    </lineage>
</organism>
<gene>
    <name evidence="1" type="primary">47</name>
    <name evidence="1" type="ORF">SEA_NICOLE72_47</name>
</gene>
<accession>A0ACD4UHN9</accession>
<dbReference type="Proteomes" id="UP001654554">
    <property type="component" value="Segment"/>
</dbReference>
<protein>
    <submittedName>
        <fullName evidence="1">ERF family DNA pairing protein</fullName>
    </submittedName>
</protein>
<evidence type="ECO:0000313" key="2">
    <source>
        <dbReference type="Proteomes" id="UP001654554"/>
    </source>
</evidence>
<keyword evidence="2" id="KW-1185">Reference proteome</keyword>